<evidence type="ECO:0000256" key="1">
    <source>
        <dbReference type="SAM" id="MobiDB-lite"/>
    </source>
</evidence>
<evidence type="ECO:0000313" key="3">
    <source>
        <dbReference type="Proteomes" id="UP001213000"/>
    </source>
</evidence>
<keyword evidence="3" id="KW-1185">Reference proteome</keyword>
<dbReference type="Proteomes" id="UP001213000">
    <property type="component" value="Unassembled WGS sequence"/>
</dbReference>
<dbReference type="AlphaFoldDB" id="A0AAD5W691"/>
<feature type="region of interest" description="Disordered" evidence="1">
    <location>
        <begin position="34"/>
        <end position="66"/>
    </location>
</feature>
<protein>
    <submittedName>
        <fullName evidence="2">Uncharacterized protein</fullName>
    </submittedName>
</protein>
<accession>A0AAD5W691</accession>
<sequence length="66" mass="7173">MPRPLIAFETLLARRVLTSPSPRPLDWHDRHAPIVARYATPTPDPSKTKASKKGGGEKGKSRAAGK</sequence>
<comment type="caution">
    <text evidence="2">The sequence shown here is derived from an EMBL/GenBank/DDBJ whole genome shotgun (WGS) entry which is preliminary data.</text>
</comment>
<evidence type="ECO:0000313" key="2">
    <source>
        <dbReference type="EMBL" id="KAJ3575712.1"/>
    </source>
</evidence>
<reference evidence="2" key="1">
    <citation type="submission" date="2022-07" db="EMBL/GenBank/DDBJ databases">
        <title>Genome Sequence of Leucocoprinus birnbaumii.</title>
        <authorList>
            <person name="Buettner E."/>
        </authorList>
    </citation>
    <scope>NUCLEOTIDE SEQUENCE</scope>
    <source>
        <strain evidence="2">VT141</strain>
    </source>
</reference>
<organism evidence="2 3">
    <name type="scientific">Leucocoprinus birnbaumii</name>
    <dbReference type="NCBI Taxonomy" id="56174"/>
    <lineage>
        <taxon>Eukaryota</taxon>
        <taxon>Fungi</taxon>
        <taxon>Dikarya</taxon>
        <taxon>Basidiomycota</taxon>
        <taxon>Agaricomycotina</taxon>
        <taxon>Agaricomycetes</taxon>
        <taxon>Agaricomycetidae</taxon>
        <taxon>Agaricales</taxon>
        <taxon>Agaricineae</taxon>
        <taxon>Agaricaceae</taxon>
        <taxon>Leucocoprinus</taxon>
    </lineage>
</organism>
<proteinExistence type="predicted"/>
<name>A0AAD5W691_9AGAR</name>
<dbReference type="EMBL" id="JANIEX010000029">
    <property type="protein sequence ID" value="KAJ3575712.1"/>
    <property type="molecule type" value="Genomic_DNA"/>
</dbReference>
<gene>
    <name evidence="2" type="ORF">NP233_g930</name>
</gene>